<keyword evidence="1" id="KW-0812">Transmembrane</keyword>
<name>A0A0A7T108_LACLL</name>
<dbReference type="Proteomes" id="UP000192067">
    <property type="component" value="Chromosome"/>
</dbReference>
<evidence type="ECO:0000313" key="2">
    <source>
        <dbReference type="EMBL" id="ARE13895.1"/>
    </source>
</evidence>
<accession>A0A0A7T108</accession>
<dbReference type="Proteomes" id="UP000031847">
    <property type="component" value="Unassembled WGS sequence"/>
</dbReference>
<evidence type="ECO:0000313" key="3">
    <source>
        <dbReference type="EMBL" id="GAM80932.1"/>
    </source>
</evidence>
<sequence>MSSFEFISLTIIGCAIVTWISRVLPFILLKKMSLPKIVVEYLSFVPVVIMSALWISNLFIQHLGHLPSVNWNNLLASIPTVLAAILTKNLLVIVLVGVFSLAFIQIIF</sequence>
<dbReference type="InterPro" id="IPR008407">
    <property type="entry name" value="Brnchd-chn_aa_trnsp_AzlD"/>
</dbReference>
<keyword evidence="1" id="KW-0472">Membrane</keyword>
<evidence type="ECO:0000256" key="1">
    <source>
        <dbReference type="SAM" id="Phobius"/>
    </source>
</evidence>
<dbReference type="Pfam" id="PF05437">
    <property type="entry name" value="AzlD"/>
    <property type="match status" value="1"/>
</dbReference>
<dbReference type="EMBL" id="BBSI01000033">
    <property type="protein sequence ID" value="GAM80932.1"/>
    <property type="molecule type" value="Genomic_DNA"/>
</dbReference>
<evidence type="ECO:0000313" key="4">
    <source>
        <dbReference type="Proteomes" id="UP000031847"/>
    </source>
</evidence>
<proteinExistence type="predicted"/>
<dbReference type="AlphaFoldDB" id="A0A0A7T108"/>
<protein>
    <submittedName>
        <fullName evidence="3">Predicted membrane protein</fullName>
    </submittedName>
</protein>
<evidence type="ECO:0000313" key="5">
    <source>
        <dbReference type="Proteomes" id="UP000192067"/>
    </source>
</evidence>
<reference evidence="3 4" key="1">
    <citation type="submission" date="2015-01" db="EMBL/GenBank/DDBJ databases">
        <title>Lactococcus lactis subsp.lactis JCM 5805 whole genome shotgun sequence.</title>
        <authorList>
            <person name="Fujii T."/>
            <person name="Tomita Y."/>
            <person name="Ikushima S."/>
            <person name="Fujiwara D."/>
        </authorList>
    </citation>
    <scope>NUCLEOTIDE SEQUENCE [LARGE SCALE GENOMIC DNA]</scope>
    <source>
        <strain evidence="3 4">JCM 5805</strain>
    </source>
</reference>
<dbReference type="RefSeq" id="WP_025017015.1">
    <property type="nucleotide sequence ID" value="NZ_BAABQR010000006.1"/>
</dbReference>
<dbReference type="EMBL" id="CP015904">
    <property type="protein sequence ID" value="ARE13895.1"/>
    <property type="molecule type" value="Genomic_DNA"/>
</dbReference>
<reference evidence="2 5" key="2">
    <citation type="journal article" date="2017" name="BMC Genomics">
        <title>Comparative and functional genomics of the Lactococcus lactis taxon; insights into evolution and niche adaptation.</title>
        <authorList>
            <person name="Kelleher P."/>
            <person name="Bottacini F."/>
            <person name="Mahony J."/>
            <person name="Kilcawley K.N."/>
            <person name="van Sinderen D."/>
        </authorList>
    </citation>
    <scope>NUCLEOTIDE SEQUENCE [LARGE SCALE GENOMIC DNA]</scope>
    <source>
        <strain evidence="2 5">UC11</strain>
    </source>
</reference>
<feature type="transmembrane region" description="Helical" evidence="1">
    <location>
        <begin position="41"/>
        <end position="60"/>
    </location>
</feature>
<organism evidence="3 4">
    <name type="scientific">Lactococcus lactis subsp. lactis</name>
    <name type="common">Streptococcus lactis</name>
    <dbReference type="NCBI Taxonomy" id="1360"/>
    <lineage>
        <taxon>Bacteria</taxon>
        <taxon>Bacillati</taxon>
        <taxon>Bacillota</taxon>
        <taxon>Bacilli</taxon>
        <taxon>Lactobacillales</taxon>
        <taxon>Streptococcaceae</taxon>
        <taxon>Lactococcus</taxon>
    </lineage>
</organism>
<feature type="transmembrane region" description="Helical" evidence="1">
    <location>
        <begin position="80"/>
        <end position="104"/>
    </location>
</feature>
<feature type="transmembrane region" description="Helical" evidence="1">
    <location>
        <begin position="6"/>
        <end position="29"/>
    </location>
</feature>
<keyword evidence="1" id="KW-1133">Transmembrane helix</keyword>
<gene>
    <name evidence="3" type="ORF">JCM5805K_2048</name>
    <name evidence="2" type="ORF">LLUC11_1566</name>
</gene>